<keyword evidence="2" id="KW-0812">Transmembrane</keyword>
<dbReference type="Gene3D" id="2.30.30.40">
    <property type="entry name" value="SH3 Domains"/>
    <property type="match status" value="1"/>
</dbReference>
<evidence type="ECO:0000256" key="2">
    <source>
        <dbReference type="SAM" id="Phobius"/>
    </source>
</evidence>
<sequence>MKKLILFLLTLIHSSVLFAQADSLFHQANQFYQQKNYEKAIEVYESLLNEETPKEVYFNLANAYYQQRNTANSIYYYEKAIKADPDFAEAKNNLKFAEKTRLDEFENQQIYTSTDIWHQTIGFFTTEEWAFFAIAFLWIGAIFFLLFYFAKNSNRKRLFFTGMTLAVFVALLGILFAYQENKFKQTQRYAIVMNNETAIKAEGRSISKTIKIINEGTKVFIEETEGKWVKVQLPDATEGWILLSRIKEI</sequence>
<keyword evidence="5" id="KW-1185">Reference proteome</keyword>
<dbReference type="AlphaFoldDB" id="A0A2M9R496"/>
<protein>
    <recommendedName>
        <fullName evidence="6">SH3b domain-containing protein</fullName>
    </recommendedName>
</protein>
<feature type="transmembrane region" description="Helical" evidence="2">
    <location>
        <begin position="129"/>
        <end position="149"/>
    </location>
</feature>
<dbReference type="Gene3D" id="1.25.40.10">
    <property type="entry name" value="Tetratricopeptide repeat domain"/>
    <property type="match status" value="1"/>
</dbReference>
<proteinExistence type="predicted"/>
<keyword evidence="2" id="KW-1133">Transmembrane helix</keyword>
<reference evidence="4 5" key="1">
    <citation type="submission" date="2017-06" db="EMBL/GenBank/DDBJ databases">
        <title>Description of Avrilella dinanensis gen. nov. sp. nov.</title>
        <authorList>
            <person name="Leyer C."/>
            <person name="Sassi M."/>
            <person name="Minet J."/>
            <person name="Kayal S."/>
            <person name="Cattoir V."/>
        </authorList>
    </citation>
    <scope>NUCLEOTIDE SEQUENCE [LARGE SCALE GENOMIC DNA]</scope>
    <source>
        <strain evidence="4 5">UR159</strain>
    </source>
</reference>
<dbReference type="SMART" id="SM00028">
    <property type="entry name" value="TPR"/>
    <property type="match status" value="2"/>
</dbReference>
<accession>A0A2M9R496</accession>
<keyword evidence="2" id="KW-0472">Membrane</keyword>
<dbReference type="EMBL" id="NIPO01000001">
    <property type="protein sequence ID" value="PJR03681.1"/>
    <property type="molecule type" value="Genomic_DNA"/>
</dbReference>
<evidence type="ECO:0000313" key="4">
    <source>
        <dbReference type="EMBL" id="PJR03681.1"/>
    </source>
</evidence>
<evidence type="ECO:0008006" key="6">
    <source>
        <dbReference type="Google" id="ProtNLM"/>
    </source>
</evidence>
<feature type="repeat" description="TPR" evidence="1">
    <location>
        <begin position="54"/>
        <end position="87"/>
    </location>
</feature>
<gene>
    <name evidence="4" type="ORF">CDL10_03460</name>
</gene>
<dbReference type="OrthoDB" id="9776208at2"/>
<evidence type="ECO:0000256" key="3">
    <source>
        <dbReference type="SAM" id="SignalP"/>
    </source>
</evidence>
<feature type="signal peptide" evidence="3">
    <location>
        <begin position="1"/>
        <end position="19"/>
    </location>
</feature>
<dbReference type="Proteomes" id="UP000231960">
    <property type="component" value="Unassembled WGS sequence"/>
</dbReference>
<dbReference type="Pfam" id="PF00515">
    <property type="entry name" value="TPR_1"/>
    <property type="match status" value="1"/>
</dbReference>
<dbReference type="PROSITE" id="PS50293">
    <property type="entry name" value="TPR_REGION"/>
    <property type="match status" value="1"/>
</dbReference>
<feature type="chain" id="PRO_5014696215" description="SH3b domain-containing protein" evidence="3">
    <location>
        <begin position="20"/>
        <end position="249"/>
    </location>
</feature>
<dbReference type="Pfam" id="PF13174">
    <property type="entry name" value="TPR_6"/>
    <property type="match status" value="1"/>
</dbReference>
<evidence type="ECO:0000256" key="1">
    <source>
        <dbReference type="PROSITE-ProRule" id="PRU00339"/>
    </source>
</evidence>
<dbReference type="SUPFAM" id="SSF48452">
    <property type="entry name" value="TPR-like"/>
    <property type="match status" value="1"/>
</dbReference>
<feature type="transmembrane region" description="Helical" evidence="2">
    <location>
        <begin position="158"/>
        <end position="178"/>
    </location>
</feature>
<dbReference type="InterPro" id="IPR019734">
    <property type="entry name" value="TPR_rpt"/>
</dbReference>
<comment type="caution">
    <text evidence="4">The sequence shown here is derived from an EMBL/GenBank/DDBJ whole genome shotgun (WGS) entry which is preliminary data.</text>
</comment>
<keyword evidence="1" id="KW-0802">TPR repeat</keyword>
<organism evidence="4 5">
    <name type="scientific">Avrilella dinanensis</name>
    <dbReference type="NCBI Taxonomy" id="2008672"/>
    <lineage>
        <taxon>Bacteria</taxon>
        <taxon>Pseudomonadati</taxon>
        <taxon>Bacteroidota</taxon>
        <taxon>Flavobacteriia</taxon>
        <taxon>Flavobacteriales</taxon>
        <taxon>Flavobacteriaceae</taxon>
        <taxon>Avrilella</taxon>
    </lineage>
</organism>
<dbReference type="InterPro" id="IPR011990">
    <property type="entry name" value="TPR-like_helical_dom_sf"/>
</dbReference>
<dbReference type="RefSeq" id="WP_100677249.1">
    <property type="nucleotide sequence ID" value="NZ_NIPO01000001.1"/>
</dbReference>
<evidence type="ECO:0000313" key="5">
    <source>
        <dbReference type="Proteomes" id="UP000231960"/>
    </source>
</evidence>
<dbReference type="PROSITE" id="PS50005">
    <property type="entry name" value="TPR"/>
    <property type="match status" value="1"/>
</dbReference>
<keyword evidence="3" id="KW-0732">Signal</keyword>
<name>A0A2M9R496_9FLAO</name>